<feature type="compositionally biased region" description="Basic and acidic residues" evidence="1">
    <location>
        <begin position="41"/>
        <end position="52"/>
    </location>
</feature>
<name>A0A315UTS9_GAMAF</name>
<feature type="region of interest" description="Disordered" evidence="1">
    <location>
        <begin position="32"/>
        <end position="64"/>
    </location>
</feature>
<comment type="caution">
    <text evidence="2">The sequence shown here is derived from an EMBL/GenBank/DDBJ whole genome shotgun (WGS) entry which is preliminary data.</text>
</comment>
<dbReference type="EMBL" id="NHOQ01002778">
    <property type="protein sequence ID" value="PWA14641.1"/>
    <property type="molecule type" value="Genomic_DNA"/>
</dbReference>
<evidence type="ECO:0000313" key="3">
    <source>
        <dbReference type="Proteomes" id="UP000250572"/>
    </source>
</evidence>
<organism evidence="2 3">
    <name type="scientific">Gambusia affinis</name>
    <name type="common">Western mosquitofish</name>
    <name type="synonym">Heterandria affinis</name>
    <dbReference type="NCBI Taxonomy" id="33528"/>
    <lineage>
        <taxon>Eukaryota</taxon>
        <taxon>Metazoa</taxon>
        <taxon>Chordata</taxon>
        <taxon>Craniata</taxon>
        <taxon>Vertebrata</taxon>
        <taxon>Euteleostomi</taxon>
        <taxon>Actinopterygii</taxon>
        <taxon>Neopterygii</taxon>
        <taxon>Teleostei</taxon>
        <taxon>Neoteleostei</taxon>
        <taxon>Acanthomorphata</taxon>
        <taxon>Ovalentaria</taxon>
        <taxon>Atherinomorphae</taxon>
        <taxon>Cyprinodontiformes</taxon>
        <taxon>Poeciliidae</taxon>
        <taxon>Poeciliinae</taxon>
        <taxon>Gambusia</taxon>
    </lineage>
</organism>
<gene>
    <name evidence="2" type="ORF">CCH79_00014333</name>
</gene>
<keyword evidence="3" id="KW-1185">Reference proteome</keyword>
<dbReference type="Proteomes" id="UP000250572">
    <property type="component" value="Unassembled WGS sequence"/>
</dbReference>
<evidence type="ECO:0000313" key="2">
    <source>
        <dbReference type="EMBL" id="PWA14641.1"/>
    </source>
</evidence>
<reference evidence="2 3" key="1">
    <citation type="journal article" date="2018" name="G3 (Bethesda)">
        <title>A High-Quality Reference Genome for the Invasive Mosquitofish Gambusia affinis Using a Chicago Library.</title>
        <authorList>
            <person name="Hoffberg S.L."/>
            <person name="Troendle N.J."/>
            <person name="Glenn T.C."/>
            <person name="Mahmud O."/>
            <person name="Louha S."/>
            <person name="Chalopin D."/>
            <person name="Bennetzen J.L."/>
            <person name="Mauricio R."/>
        </authorList>
    </citation>
    <scope>NUCLEOTIDE SEQUENCE [LARGE SCALE GENOMIC DNA]</scope>
    <source>
        <strain evidence="2">NE01/NJP1002.9</strain>
        <tissue evidence="2">Muscle</tissue>
    </source>
</reference>
<accession>A0A315UTS9</accession>
<dbReference type="AlphaFoldDB" id="A0A315UTS9"/>
<evidence type="ECO:0000256" key="1">
    <source>
        <dbReference type="SAM" id="MobiDB-lite"/>
    </source>
</evidence>
<sequence length="64" mass="7127">MLGLERKKQRCLEDEDALRCCKTSGAWKLFGSGSGDAEQNENQKTREADSRSLMHGGNKQEALL</sequence>
<proteinExistence type="predicted"/>
<protein>
    <submittedName>
        <fullName evidence="2">Uncharacterized protein</fullName>
    </submittedName>
</protein>